<name>A0A428ZIT5_KIBAR</name>
<dbReference type="PROSITE" id="PS50928">
    <property type="entry name" value="ABC_TM1"/>
    <property type="match status" value="1"/>
</dbReference>
<feature type="domain" description="ABC transmembrane type-1" evidence="13">
    <location>
        <begin position="76"/>
        <end position="261"/>
    </location>
</feature>
<dbReference type="CDD" id="cd03257">
    <property type="entry name" value="ABC_NikE_OppD_transporters"/>
    <property type="match status" value="1"/>
</dbReference>
<dbReference type="InterPro" id="IPR013563">
    <property type="entry name" value="Oligopep_ABC_C"/>
</dbReference>
<comment type="subcellular location">
    <subcellularLocation>
        <location evidence="11">Cell membrane</location>
        <topology evidence="11">Multi-pass membrane protein</topology>
    </subcellularLocation>
    <subcellularLocation>
        <location evidence="2">Cell membrane</location>
        <topology evidence="2">Peripheral membrane protein</topology>
    </subcellularLocation>
    <subcellularLocation>
        <location evidence="1">Membrane</location>
        <topology evidence="1">Multi-pass membrane protein</topology>
    </subcellularLocation>
</comment>
<evidence type="ECO:0000256" key="6">
    <source>
        <dbReference type="ARBA" id="ARBA00022692"/>
    </source>
</evidence>
<dbReference type="InterPro" id="IPR017871">
    <property type="entry name" value="ABC_transporter-like_CS"/>
</dbReference>
<feature type="domain" description="ABC transporter" evidence="12">
    <location>
        <begin position="297"/>
        <end position="540"/>
    </location>
</feature>
<dbReference type="EMBL" id="QHKI01000005">
    <property type="protein sequence ID" value="RSM87964.1"/>
    <property type="molecule type" value="Genomic_DNA"/>
</dbReference>
<dbReference type="SUPFAM" id="SSF52540">
    <property type="entry name" value="P-loop containing nucleoside triphosphate hydrolases"/>
    <property type="match status" value="1"/>
</dbReference>
<feature type="transmembrane region" description="Helical" evidence="11">
    <location>
        <begin position="16"/>
        <end position="36"/>
    </location>
</feature>
<comment type="caution">
    <text evidence="14">The sequence shown here is derived from an EMBL/GenBank/DDBJ whole genome shotgun (WGS) entry which is preliminary data.</text>
</comment>
<gene>
    <name evidence="14" type="ORF">DMH04_09610</name>
</gene>
<dbReference type="InterPro" id="IPR027417">
    <property type="entry name" value="P-loop_NTPase"/>
</dbReference>
<keyword evidence="6 11" id="KW-0812">Transmembrane</keyword>
<dbReference type="InterPro" id="IPR003439">
    <property type="entry name" value="ABC_transporter-like_ATP-bd"/>
</dbReference>
<evidence type="ECO:0000256" key="9">
    <source>
        <dbReference type="ARBA" id="ARBA00022989"/>
    </source>
</evidence>
<dbReference type="GO" id="GO:0015833">
    <property type="term" value="P:peptide transport"/>
    <property type="evidence" value="ECO:0007669"/>
    <property type="project" value="InterPro"/>
</dbReference>
<keyword evidence="10 11" id="KW-0472">Membrane</keyword>
<feature type="transmembrane region" description="Helical" evidence="11">
    <location>
        <begin position="193"/>
        <end position="216"/>
    </location>
</feature>
<dbReference type="SUPFAM" id="SSF161098">
    <property type="entry name" value="MetI-like"/>
    <property type="match status" value="1"/>
</dbReference>
<dbReference type="FunFam" id="3.40.50.300:FF:000016">
    <property type="entry name" value="Oligopeptide ABC transporter ATP-binding component"/>
    <property type="match status" value="1"/>
</dbReference>
<dbReference type="InterPro" id="IPR035906">
    <property type="entry name" value="MetI-like_sf"/>
</dbReference>
<evidence type="ECO:0000256" key="4">
    <source>
        <dbReference type="ARBA" id="ARBA00022448"/>
    </source>
</evidence>
<dbReference type="AlphaFoldDB" id="A0A428ZIT5"/>
<sequence>MAQPEGACPVRTKLPIAYLAIVVLGSVLASLLAPYGPTTTDLDNVLSGPTLAHPFGTDGLGRDVLSRLMYGGQVSLVNAAIVVLTVLVVGVASGIAAGFLDGWLDRAFNWVVDMMLAIPVIVTLLVVLAVFQGNQVAVMIALGILVSPGLARVTRGATLAVREELFVAAARVCGLRNRDIVVRHVLPRVAGPITVQMSVLAGGALLIDAGLSYLGFGAQPPDPTWGNMIAEASTVIDRQPWLLVPPGVVLGLAILAFGVLGDAIRDATAERTRRIPARLHRRARKPAAAGSIPSALLSIEDVAVDLSGTTVVEGVSLYIDEGETVGLVGESGCGKTITGRAILDLLPAGGDVPRGRIFFDGHDLLATDLHGLRGAQIAMISQDPIAALDPVFTVGQQVGELVRRHHGGSRAAVRSRVLELLRDVDLPDPVLVAGRYPHQLSGGMAQRVGIAMALAGEPRLLIADEPTTALDVTVQAEVLKLLRRLQSERGMAILLITHDWKVVADMCRRAYVMYAGHIVESGPVLDLMNRPAHPYTAGLLAARPRRGQRLQAIRGGVPEPSAWPSGCHFAPRCALATDECSEMPIAMFEPALGRRTRCLHHVKLSEGGQHERTSAGCP</sequence>
<keyword evidence="5" id="KW-1003">Cell membrane</keyword>
<dbReference type="GO" id="GO:0005886">
    <property type="term" value="C:plasma membrane"/>
    <property type="evidence" value="ECO:0007669"/>
    <property type="project" value="UniProtKB-SubCell"/>
</dbReference>
<dbReference type="InterPro" id="IPR050388">
    <property type="entry name" value="ABC_Ni/Peptide_Import"/>
</dbReference>
<evidence type="ECO:0000259" key="13">
    <source>
        <dbReference type="PROSITE" id="PS50928"/>
    </source>
</evidence>
<dbReference type="InterPro" id="IPR003593">
    <property type="entry name" value="AAA+_ATPase"/>
</dbReference>
<dbReference type="PROSITE" id="PS00211">
    <property type="entry name" value="ABC_TRANSPORTER_1"/>
    <property type="match status" value="1"/>
</dbReference>
<dbReference type="GO" id="GO:0016887">
    <property type="term" value="F:ATP hydrolysis activity"/>
    <property type="evidence" value="ECO:0007669"/>
    <property type="project" value="InterPro"/>
</dbReference>
<protein>
    <submittedName>
        <fullName evidence="14">Peptide ABC transporter ATP-binding protein</fullName>
    </submittedName>
</protein>
<evidence type="ECO:0000256" key="3">
    <source>
        <dbReference type="ARBA" id="ARBA00005417"/>
    </source>
</evidence>
<dbReference type="CDD" id="cd06261">
    <property type="entry name" value="TM_PBP2"/>
    <property type="match status" value="1"/>
</dbReference>
<dbReference type="Pfam" id="PF00005">
    <property type="entry name" value="ABC_tran"/>
    <property type="match status" value="1"/>
</dbReference>
<evidence type="ECO:0000256" key="10">
    <source>
        <dbReference type="ARBA" id="ARBA00023136"/>
    </source>
</evidence>
<dbReference type="Pfam" id="PF00528">
    <property type="entry name" value="BPD_transp_1"/>
    <property type="match status" value="1"/>
</dbReference>
<dbReference type="NCBIfam" id="TIGR01727">
    <property type="entry name" value="oligo_HPY"/>
    <property type="match status" value="1"/>
</dbReference>
<proteinExistence type="inferred from homology"/>
<accession>A0A428ZIT5</accession>
<dbReference type="GO" id="GO:0005524">
    <property type="term" value="F:ATP binding"/>
    <property type="evidence" value="ECO:0007669"/>
    <property type="project" value="UniProtKB-KW"/>
</dbReference>
<evidence type="ECO:0000256" key="8">
    <source>
        <dbReference type="ARBA" id="ARBA00022840"/>
    </source>
</evidence>
<evidence type="ECO:0000256" key="1">
    <source>
        <dbReference type="ARBA" id="ARBA00004141"/>
    </source>
</evidence>
<reference evidence="14 15" key="1">
    <citation type="submission" date="2018-05" db="EMBL/GenBank/DDBJ databases">
        <title>Evolution of GPA BGCs.</title>
        <authorList>
            <person name="Waglechner N."/>
            <person name="Wright G.D."/>
        </authorList>
    </citation>
    <scope>NUCLEOTIDE SEQUENCE [LARGE SCALE GENOMIC DNA]</scope>
    <source>
        <strain evidence="14 15">A82846</strain>
    </source>
</reference>
<feature type="transmembrane region" description="Helical" evidence="11">
    <location>
        <begin position="107"/>
        <end position="130"/>
    </location>
</feature>
<dbReference type="PANTHER" id="PTHR43297:SF2">
    <property type="entry name" value="DIPEPTIDE TRANSPORT ATP-BINDING PROTEIN DPPD"/>
    <property type="match status" value="1"/>
</dbReference>
<keyword evidence="4 11" id="KW-0813">Transport</keyword>
<keyword evidence="7" id="KW-0547">Nucleotide-binding</keyword>
<evidence type="ECO:0000256" key="2">
    <source>
        <dbReference type="ARBA" id="ARBA00004202"/>
    </source>
</evidence>
<evidence type="ECO:0000256" key="5">
    <source>
        <dbReference type="ARBA" id="ARBA00022475"/>
    </source>
</evidence>
<evidence type="ECO:0000313" key="14">
    <source>
        <dbReference type="EMBL" id="RSM87964.1"/>
    </source>
</evidence>
<keyword evidence="9 11" id="KW-1133">Transmembrane helix</keyword>
<dbReference type="Proteomes" id="UP000287547">
    <property type="component" value="Unassembled WGS sequence"/>
</dbReference>
<evidence type="ECO:0000259" key="12">
    <source>
        <dbReference type="PROSITE" id="PS50893"/>
    </source>
</evidence>
<dbReference type="InterPro" id="IPR000515">
    <property type="entry name" value="MetI-like"/>
</dbReference>
<dbReference type="PROSITE" id="PS50893">
    <property type="entry name" value="ABC_TRANSPORTER_2"/>
    <property type="match status" value="1"/>
</dbReference>
<evidence type="ECO:0000256" key="11">
    <source>
        <dbReference type="RuleBase" id="RU363032"/>
    </source>
</evidence>
<dbReference type="PANTHER" id="PTHR43297">
    <property type="entry name" value="OLIGOPEPTIDE TRANSPORT ATP-BINDING PROTEIN APPD"/>
    <property type="match status" value="1"/>
</dbReference>
<dbReference type="Gene3D" id="1.10.3720.10">
    <property type="entry name" value="MetI-like"/>
    <property type="match status" value="1"/>
</dbReference>
<feature type="transmembrane region" description="Helical" evidence="11">
    <location>
        <begin position="76"/>
        <end position="100"/>
    </location>
</feature>
<dbReference type="OrthoDB" id="3327300at2"/>
<dbReference type="GO" id="GO:0055085">
    <property type="term" value="P:transmembrane transport"/>
    <property type="evidence" value="ECO:0007669"/>
    <property type="project" value="InterPro"/>
</dbReference>
<comment type="similarity">
    <text evidence="11">Belongs to the binding-protein-dependent transport system permease family.</text>
</comment>
<dbReference type="SMART" id="SM00382">
    <property type="entry name" value="AAA"/>
    <property type="match status" value="1"/>
</dbReference>
<comment type="similarity">
    <text evidence="3">Belongs to the ABC transporter superfamily.</text>
</comment>
<dbReference type="Gene3D" id="3.40.50.300">
    <property type="entry name" value="P-loop containing nucleotide triphosphate hydrolases"/>
    <property type="match status" value="1"/>
</dbReference>
<dbReference type="Pfam" id="PF08352">
    <property type="entry name" value="oligo_HPY"/>
    <property type="match status" value="1"/>
</dbReference>
<organism evidence="14 15">
    <name type="scientific">Kibdelosporangium aridum</name>
    <dbReference type="NCBI Taxonomy" id="2030"/>
    <lineage>
        <taxon>Bacteria</taxon>
        <taxon>Bacillati</taxon>
        <taxon>Actinomycetota</taxon>
        <taxon>Actinomycetes</taxon>
        <taxon>Pseudonocardiales</taxon>
        <taxon>Pseudonocardiaceae</taxon>
        <taxon>Kibdelosporangium</taxon>
    </lineage>
</organism>
<keyword evidence="8 14" id="KW-0067">ATP-binding</keyword>
<evidence type="ECO:0000256" key="7">
    <source>
        <dbReference type="ARBA" id="ARBA00022741"/>
    </source>
</evidence>
<evidence type="ECO:0000313" key="15">
    <source>
        <dbReference type="Proteomes" id="UP000287547"/>
    </source>
</evidence>
<feature type="transmembrane region" description="Helical" evidence="11">
    <location>
        <begin position="243"/>
        <end position="264"/>
    </location>
</feature>